<evidence type="ECO:0000256" key="2">
    <source>
        <dbReference type="ARBA" id="ARBA00022692"/>
    </source>
</evidence>
<feature type="transmembrane region" description="Helical" evidence="5">
    <location>
        <begin position="53"/>
        <end position="77"/>
    </location>
</feature>
<feature type="transmembrane region" description="Helical" evidence="5">
    <location>
        <begin position="146"/>
        <end position="169"/>
    </location>
</feature>
<dbReference type="SUPFAM" id="SSF103473">
    <property type="entry name" value="MFS general substrate transporter"/>
    <property type="match status" value="1"/>
</dbReference>
<feature type="transmembrane region" description="Helical" evidence="5">
    <location>
        <begin position="258"/>
        <end position="275"/>
    </location>
</feature>
<feature type="transmembrane region" description="Helical" evidence="5">
    <location>
        <begin position="322"/>
        <end position="340"/>
    </location>
</feature>
<evidence type="ECO:0000313" key="7">
    <source>
        <dbReference type="EMBL" id="MFK4444951.1"/>
    </source>
</evidence>
<dbReference type="Proteomes" id="UP001620514">
    <property type="component" value="Unassembled WGS sequence"/>
</dbReference>
<keyword evidence="2 5" id="KW-0812">Transmembrane</keyword>
<dbReference type="CDD" id="cd17316">
    <property type="entry name" value="MFS_SV2_like"/>
    <property type="match status" value="1"/>
</dbReference>
<dbReference type="PANTHER" id="PTHR23508:SF10">
    <property type="entry name" value="CARBOXYLIC ACID TRANSPORTER PROTEIN HOMOLOG"/>
    <property type="match status" value="1"/>
</dbReference>
<dbReference type="Gene3D" id="1.20.1250.20">
    <property type="entry name" value="MFS general substrate transporter like domains"/>
    <property type="match status" value="1"/>
</dbReference>
<dbReference type="EMBL" id="JBIYDN010000016">
    <property type="protein sequence ID" value="MFK4444951.1"/>
    <property type="molecule type" value="Genomic_DNA"/>
</dbReference>
<gene>
    <name evidence="7" type="ORF">ABH943_004973</name>
</gene>
<reference evidence="7 8" key="1">
    <citation type="submission" date="2024-10" db="EMBL/GenBank/DDBJ databases">
        <authorList>
            <person name="Deangelis K."/>
            <person name="Huntemann M."/>
            <person name="Clum A."/>
            <person name="Wang J."/>
            <person name="Palaniappan K."/>
            <person name="Ritter S."/>
            <person name="Chen I.-M."/>
            <person name="Stamatis D."/>
            <person name="Reddy T."/>
            <person name="O'Malley R."/>
            <person name="Daum C."/>
            <person name="Ng V."/>
            <person name="Ivanova N."/>
            <person name="Kyrpides N."/>
            <person name="Woyke T."/>
        </authorList>
    </citation>
    <scope>NUCLEOTIDE SEQUENCE [LARGE SCALE GENOMIC DNA]</scope>
    <source>
        <strain evidence="7 8">GAS97</strain>
    </source>
</reference>
<feature type="transmembrane region" description="Helical" evidence="5">
    <location>
        <begin position="346"/>
        <end position="366"/>
    </location>
</feature>
<keyword evidence="3 5" id="KW-1133">Transmembrane helix</keyword>
<dbReference type="PROSITE" id="PS50850">
    <property type="entry name" value="MFS"/>
    <property type="match status" value="1"/>
</dbReference>
<feature type="transmembrane region" description="Helical" evidence="5">
    <location>
        <begin position="412"/>
        <end position="431"/>
    </location>
</feature>
<feature type="transmembrane region" description="Helical" evidence="5">
    <location>
        <begin position="22"/>
        <end position="41"/>
    </location>
</feature>
<dbReference type="RefSeq" id="WP_404610014.1">
    <property type="nucleotide sequence ID" value="NZ_JBIYDN010000016.1"/>
</dbReference>
<comment type="subcellular location">
    <subcellularLocation>
        <location evidence="1">Membrane</location>
        <topology evidence="1">Multi-pass membrane protein</topology>
    </subcellularLocation>
</comment>
<dbReference type="InterPro" id="IPR036259">
    <property type="entry name" value="MFS_trans_sf"/>
</dbReference>
<organism evidence="7 8">
    <name type="scientific">Caballeronia udeis</name>
    <dbReference type="NCBI Taxonomy" id="1232866"/>
    <lineage>
        <taxon>Bacteria</taxon>
        <taxon>Pseudomonadati</taxon>
        <taxon>Pseudomonadota</taxon>
        <taxon>Betaproteobacteria</taxon>
        <taxon>Burkholderiales</taxon>
        <taxon>Burkholderiaceae</taxon>
        <taxon>Caballeronia</taxon>
    </lineage>
</organism>
<dbReference type="InterPro" id="IPR005828">
    <property type="entry name" value="MFS_sugar_transport-like"/>
</dbReference>
<feature type="transmembrane region" description="Helical" evidence="5">
    <location>
        <begin position="175"/>
        <end position="193"/>
    </location>
</feature>
<feature type="transmembrane region" description="Helical" evidence="5">
    <location>
        <begin position="113"/>
        <end position="134"/>
    </location>
</feature>
<name>A0ABW8MMN5_9BURK</name>
<sequence>MNDSLVAARVDRLPTSRLHREWMFLFAIPLFFDSCDINTFASAAPALIAHWHIAINEIALITSASFIGMFFGATLGGMLSDRVGRKRSLILFVMISSLGSLATAAVPSVGYLFVARVITGFGISAGMVTVMTYIAELFPARSRGTWQSWAMVINLCAIPMTNFVARLLVPYGPHGWRWVFVWGALGIVFPFLARRLPESPRWSVRAGRLEQAEEALAAMEARARADGHTLSVPEVATRPQDVREPWLTMFNSVYRRRTLTLCAIWLLQTIGFYGFEAWVPTLLVHHGITIAKSLTYFTLINVGAPLGALLAVYPADRFERKHLIAAVALLIAVFGLLYGLSFTPVLIVTFGFAVGMLTQTFATLLYSYTPEQFPTGVRNSATGLTYGAGRLANVANAFVIAAIYTNLGYVTVFMYVAGAWFLTALITLVFGPRTTGRSLETLNPALERQESAAANESAITSFDTRRLVP</sequence>
<feature type="transmembrane region" description="Helical" evidence="5">
    <location>
        <begin position="387"/>
        <end position="406"/>
    </location>
</feature>
<evidence type="ECO:0000256" key="1">
    <source>
        <dbReference type="ARBA" id="ARBA00004141"/>
    </source>
</evidence>
<feature type="transmembrane region" description="Helical" evidence="5">
    <location>
        <begin position="89"/>
        <end position="107"/>
    </location>
</feature>
<evidence type="ECO:0000256" key="4">
    <source>
        <dbReference type="ARBA" id="ARBA00023136"/>
    </source>
</evidence>
<proteinExistence type="predicted"/>
<dbReference type="PANTHER" id="PTHR23508">
    <property type="entry name" value="CARBOXYLIC ACID TRANSPORTER PROTEIN HOMOLOG"/>
    <property type="match status" value="1"/>
</dbReference>
<reference evidence="7 8" key="2">
    <citation type="submission" date="2024-11" db="EMBL/GenBank/DDBJ databases">
        <title>Using genomics to understand microbial adaptation to soil warming.</title>
        <authorList>
            <person name="Deangelis K.M. PhD."/>
        </authorList>
    </citation>
    <scope>NUCLEOTIDE SEQUENCE [LARGE SCALE GENOMIC DNA]</scope>
    <source>
        <strain evidence="7 8">GAS97</strain>
    </source>
</reference>
<evidence type="ECO:0000256" key="5">
    <source>
        <dbReference type="SAM" id="Phobius"/>
    </source>
</evidence>
<evidence type="ECO:0000313" key="8">
    <source>
        <dbReference type="Proteomes" id="UP001620514"/>
    </source>
</evidence>
<evidence type="ECO:0000259" key="6">
    <source>
        <dbReference type="PROSITE" id="PS50850"/>
    </source>
</evidence>
<keyword evidence="8" id="KW-1185">Reference proteome</keyword>
<dbReference type="Pfam" id="PF00083">
    <property type="entry name" value="Sugar_tr"/>
    <property type="match status" value="1"/>
</dbReference>
<comment type="caution">
    <text evidence="7">The sequence shown here is derived from an EMBL/GenBank/DDBJ whole genome shotgun (WGS) entry which is preliminary data.</text>
</comment>
<accession>A0ABW8MMN5</accession>
<protein>
    <submittedName>
        <fullName evidence="7">MFS transporter</fullName>
    </submittedName>
</protein>
<feature type="domain" description="Major facilitator superfamily (MFS) profile" evidence="6">
    <location>
        <begin position="22"/>
        <end position="435"/>
    </location>
</feature>
<evidence type="ECO:0000256" key="3">
    <source>
        <dbReference type="ARBA" id="ARBA00022989"/>
    </source>
</evidence>
<dbReference type="InterPro" id="IPR020846">
    <property type="entry name" value="MFS_dom"/>
</dbReference>
<feature type="transmembrane region" description="Helical" evidence="5">
    <location>
        <begin position="295"/>
        <end position="315"/>
    </location>
</feature>
<keyword evidence="4 5" id="KW-0472">Membrane</keyword>